<proteinExistence type="predicted"/>
<keyword evidence="1" id="KW-0732">Signal</keyword>
<name>A0A2P8D3A0_9BACT</name>
<comment type="caution">
    <text evidence="3">The sequence shown here is derived from an EMBL/GenBank/DDBJ whole genome shotgun (WGS) entry which is preliminary data.</text>
</comment>
<sequence length="257" mass="27351">MKSINCLRGFAKPLIAASLSLFALTAHAGQPKTKNIVLVHGAFVDGSGWKPVYDILQQKGYHVSIVQNPLSSLGDDVTATNSVLDAQDGPAILVGHSWGGMVITEAGLHPKVAALVYIAAFVPDKGESAGQWVSARPAAPEAGFTPPDRFGYLYFEPAKFHGGFAADLSQAQSDFLSAAQAPVKATCFTQTTQQVAWKSKPSYGIIATEDKALNPQTEREMYLRAGAKITEVQASHALFQSQPEAVARVIIEAAENN</sequence>
<dbReference type="Gene3D" id="3.40.50.1820">
    <property type="entry name" value="alpha/beta hydrolase"/>
    <property type="match status" value="1"/>
</dbReference>
<feature type="signal peptide" evidence="1">
    <location>
        <begin position="1"/>
        <end position="28"/>
    </location>
</feature>
<protein>
    <submittedName>
        <fullName evidence="3">Pimeloyl-ACP methyl ester carboxylesterase</fullName>
    </submittedName>
</protein>
<keyword evidence="4" id="KW-1185">Reference proteome</keyword>
<dbReference type="InterPro" id="IPR029058">
    <property type="entry name" value="AB_hydrolase_fold"/>
</dbReference>
<evidence type="ECO:0000256" key="1">
    <source>
        <dbReference type="SAM" id="SignalP"/>
    </source>
</evidence>
<gene>
    <name evidence="3" type="ORF">B0I18_105234</name>
</gene>
<organism evidence="3 4">
    <name type="scientific">Taibaiella chishuiensis</name>
    <dbReference type="NCBI Taxonomy" id="1434707"/>
    <lineage>
        <taxon>Bacteria</taxon>
        <taxon>Pseudomonadati</taxon>
        <taxon>Bacteroidota</taxon>
        <taxon>Chitinophagia</taxon>
        <taxon>Chitinophagales</taxon>
        <taxon>Chitinophagaceae</taxon>
        <taxon>Taibaiella</taxon>
    </lineage>
</organism>
<dbReference type="InterPro" id="IPR000073">
    <property type="entry name" value="AB_hydrolase_1"/>
</dbReference>
<dbReference type="InterPro" id="IPR052897">
    <property type="entry name" value="Sec-Metab_Biosynth_Hydrolase"/>
</dbReference>
<dbReference type="Pfam" id="PF12697">
    <property type="entry name" value="Abhydrolase_6"/>
    <property type="match status" value="1"/>
</dbReference>
<accession>A0A2P8D3A0</accession>
<evidence type="ECO:0000313" key="4">
    <source>
        <dbReference type="Proteomes" id="UP000240572"/>
    </source>
</evidence>
<dbReference type="AlphaFoldDB" id="A0A2P8D3A0"/>
<evidence type="ECO:0000259" key="2">
    <source>
        <dbReference type="Pfam" id="PF12697"/>
    </source>
</evidence>
<dbReference type="SUPFAM" id="SSF53474">
    <property type="entry name" value="alpha/beta-Hydrolases"/>
    <property type="match status" value="1"/>
</dbReference>
<dbReference type="OrthoDB" id="9112061at2"/>
<dbReference type="EMBL" id="PYGD01000005">
    <property type="protein sequence ID" value="PSK91649.1"/>
    <property type="molecule type" value="Genomic_DNA"/>
</dbReference>
<dbReference type="RefSeq" id="WP_106523540.1">
    <property type="nucleotide sequence ID" value="NZ_PYGD01000005.1"/>
</dbReference>
<dbReference type="Proteomes" id="UP000240572">
    <property type="component" value="Unassembled WGS sequence"/>
</dbReference>
<feature type="domain" description="AB hydrolase-1" evidence="2">
    <location>
        <begin position="36"/>
        <end position="248"/>
    </location>
</feature>
<evidence type="ECO:0000313" key="3">
    <source>
        <dbReference type="EMBL" id="PSK91649.1"/>
    </source>
</evidence>
<feature type="chain" id="PRO_5015180094" evidence="1">
    <location>
        <begin position="29"/>
        <end position="257"/>
    </location>
</feature>
<dbReference type="PANTHER" id="PTHR37017:SF11">
    <property type="entry name" value="ESTERASE_LIPASE_THIOESTERASE DOMAIN-CONTAINING PROTEIN"/>
    <property type="match status" value="1"/>
</dbReference>
<reference evidence="3 4" key="1">
    <citation type="submission" date="2018-03" db="EMBL/GenBank/DDBJ databases">
        <title>Genomic Encyclopedia of Type Strains, Phase III (KMG-III): the genomes of soil and plant-associated and newly described type strains.</title>
        <authorList>
            <person name="Whitman W."/>
        </authorList>
    </citation>
    <scope>NUCLEOTIDE SEQUENCE [LARGE SCALE GENOMIC DNA]</scope>
    <source>
        <strain evidence="3 4">CGMCC 1.12700</strain>
    </source>
</reference>
<dbReference type="PANTHER" id="PTHR37017">
    <property type="entry name" value="AB HYDROLASE-1 DOMAIN-CONTAINING PROTEIN-RELATED"/>
    <property type="match status" value="1"/>
</dbReference>